<keyword evidence="1 3" id="KW-0472">Membrane</keyword>
<dbReference type="SUPFAM" id="SSF56300">
    <property type="entry name" value="Metallo-dependent phosphatases"/>
    <property type="match status" value="1"/>
</dbReference>
<feature type="transmembrane region" description="Helical" evidence="3">
    <location>
        <begin position="497"/>
        <end position="517"/>
    </location>
</feature>
<proteinExistence type="predicted"/>
<name>A0A7C8I6F3_9PLEO</name>
<dbReference type="Proteomes" id="UP000481861">
    <property type="component" value="Unassembled WGS sequence"/>
</dbReference>
<dbReference type="PANTHER" id="PTHR13315">
    <property type="entry name" value="METALLO PHOSPHOESTERASE RELATED"/>
    <property type="match status" value="1"/>
</dbReference>
<evidence type="ECO:0000256" key="3">
    <source>
        <dbReference type="SAM" id="Phobius"/>
    </source>
</evidence>
<dbReference type="GO" id="GO:0006506">
    <property type="term" value="P:GPI anchor biosynthetic process"/>
    <property type="evidence" value="ECO:0007669"/>
    <property type="project" value="InterPro"/>
</dbReference>
<keyword evidence="5" id="KW-1185">Reference proteome</keyword>
<accession>A0A7C8I6F3</accession>
<feature type="transmembrane region" description="Helical" evidence="3">
    <location>
        <begin position="645"/>
        <end position="662"/>
    </location>
</feature>
<dbReference type="InterPro" id="IPR033308">
    <property type="entry name" value="PGAP5/Cdc1/Ted1"/>
</dbReference>
<evidence type="ECO:0000256" key="2">
    <source>
        <dbReference type="SAM" id="MobiDB-lite"/>
    </source>
</evidence>
<comment type="caution">
    <text evidence="4">The sequence shown here is derived from an EMBL/GenBank/DDBJ whole genome shotgun (WGS) entry which is preliminary data.</text>
</comment>
<reference evidence="4 5" key="1">
    <citation type="submission" date="2020-01" db="EMBL/GenBank/DDBJ databases">
        <authorList>
            <consortium name="DOE Joint Genome Institute"/>
            <person name="Haridas S."/>
            <person name="Albert R."/>
            <person name="Binder M."/>
            <person name="Bloem J."/>
            <person name="Labutti K."/>
            <person name="Salamov A."/>
            <person name="Andreopoulos B."/>
            <person name="Baker S.E."/>
            <person name="Barry K."/>
            <person name="Bills G."/>
            <person name="Bluhm B.H."/>
            <person name="Cannon C."/>
            <person name="Castanera R."/>
            <person name="Culley D.E."/>
            <person name="Daum C."/>
            <person name="Ezra D."/>
            <person name="Gonzalez J.B."/>
            <person name="Henrissat B."/>
            <person name="Kuo A."/>
            <person name="Liang C."/>
            <person name="Lipzen A."/>
            <person name="Lutzoni F."/>
            <person name="Magnuson J."/>
            <person name="Mondo S."/>
            <person name="Nolan M."/>
            <person name="Ohm R."/>
            <person name="Pangilinan J."/>
            <person name="Park H.-J.H."/>
            <person name="Ramirez L."/>
            <person name="Alfaro M."/>
            <person name="Sun H."/>
            <person name="Tritt A."/>
            <person name="Yoshinaga Y."/>
            <person name="Zwiers L.-H.L."/>
            <person name="Turgeon B.G."/>
            <person name="Goodwin S.B."/>
            <person name="Spatafora J.W."/>
            <person name="Crous P.W."/>
            <person name="Grigoriev I.V."/>
        </authorList>
    </citation>
    <scope>NUCLEOTIDE SEQUENCE [LARGE SCALE GENOMIC DNA]</scope>
    <source>
        <strain evidence="4 5">CBS 611.86</strain>
    </source>
</reference>
<feature type="transmembrane region" description="Helical" evidence="3">
    <location>
        <begin position="52"/>
        <end position="74"/>
    </location>
</feature>
<keyword evidence="3" id="KW-1133">Transmembrane helix</keyword>
<organism evidence="4 5">
    <name type="scientific">Massariosphaeria phaeospora</name>
    <dbReference type="NCBI Taxonomy" id="100035"/>
    <lineage>
        <taxon>Eukaryota</taxon>
        <taxon>Fungi</taxon>
        <taxon>Dikarya</taxon>
        <taxon>Ascomycota</taxon>
        <taxon>Pezizomycotina</taxon>
        <taxon>Dothideomycetes</taxon>
        <taxon>Pleosporomycetidae</taxon>
        <taxon>Pleosporales</taxon>
        <taxon>Pleosporales incertae sedis</taxon>
        <taxon>Massariosphaeria</taxon>
    </lineage>
</organism>
<gene>
    <name evidence="4" type="ORF">BDV95DRAFT_577087</name>
</gene>
<feature type="region of interest" description="Disordered" evidence="2">
    <location>
        <begin position="540"/>
        <end position="592"/>
    </location>
</feature>
<feature type="compositionally biased region" description="Low complexity" evidence="2">
    <location>
        <begin position="540"/>
        <end position="554"/>
    </location>
</feature>
<feature type="region of interest" description="Disordered" evidence="2">
    <location>
        <begin position="360"/>
        <end position="380"/>
    </location>
</feature>
<dbReference type="GO" id="GO:0016020">
    <property type="term" value="C:membrane"/>
    <property type="evidence" value="ECO:0007669"/>
    <property type="project" value="GOC"/>
</dbReference>
<dbReference type="PANTHER" id="PTHR13315:SF4">
    <property type="entry name" value="METALLOPHOSPHOESTERASE, ISOFORM E"/>
    <property type="match status" value="1"/>
</dbReference>
<evidence type="ECO:0000313" key="4">
    <source>
        <dbReference type="EMBL" id="KAF2869331.1"/>
    </source>
</evidence>
<evidence type="ECO:0000256" key="1">
    <source>
        <dbReference type="ARBA" id="ARBA00023136"/>
    </source>
</evidence>
<dbReference type="AlphaFoldDB" id="A0A7C8I6F3"/>
<dbReference type="InterPro" id="IPR029052">
    <property type="entry name" value="Metallo-depent_PP-like"/>
</dbReference>
<dbReference type="GO" id="GO:0005783">
    <property type="term" value="C:endoplasmic reticulum"/>
    <property type="evidence" value="ECO:0007669"/>
    <property type="project" value="TreeGrafter"/>
</dbReference>
<evidence type="ECO:0000313" key="5">
    <source>
        <dbReference type="Proteomes" id="UP000481861"/>
    </source>
</evidence>
<protein>
    <submittedName>
        <fullName evidence="4">Uncharacterized protein</fullName>
    </submittedName>
</protein>
<dbReference type="OrthoDB" id="5977743at2759"/>
<dbReference type="EMBL" id="JAADJZ010000016">
    <property type="protein sequence ID" value="KAF2869331.1"/>
    <property type="molecule type" value="Genomic_DNA"/>
</dbReference>
<keyword evidence="3" id="KW-0812">Transmembrane</keyword>
<sequence length="664" mass="74458">MTSYDDYGMPVGAYSESESLTHQAYRVARAFVIYRVGPVAGRRLQSIKSRDWWWRTVVTLVKGLIVVWFFTLYWGERSAFKSSIDECRWENWEHWESGANPHRLVFVADPQLVDPHTYPGRPWPLGTLTVQHTDLYLRRAYSRIQKVLYPDSVVFLGDLFDGGREWSTRTSQSPEKQYRKYGDKFWLKEYDRFGSIFFGHWGDGGLEPRPGQPGKKIISSLPGNHDLGFGKGIHTSVRKRFTAYFGDGNRIDIVGNHTFVSIDSVSLSALGQDSPHENEMLWKPTMDFLANAKAQKTRLVQRELRVQQGLRPYPGFSHNVIEGDQLATSELPHFNDTVTDLPTILLTHVPLYRAPGTPCGPLRERWPPTPPPKGEGPLENDDRNAIAVRGGYQYQNVLNREITKDVAEKVGNIGYAFSGDDHDYCELVHRGYASAGGGIKEITVKSVSWAMGVRYPGVVLVSMWNPIDELGNPLSGDSSAPTLQTHLCLLPDQLGIFIRYASLFGITIFSLMIRAALLASGRLKPATEATDAPLLPTANASSAENEKAALSSQPHSDDPHDTHSTNSSTSSERGKLQVRSSRTRSISPGMGYGLPATDSKYTYPLVQHAGYFGPSEDEKSKSVSTKRMKPKKKGLALFWQELRNSVLRVAVIVFAWYFWLIWNG</sequence>